<organism evidence="1 2">
    <name type="scientific">Collybiopsis luxurians FD-317 M1</name>
    <dbReference type="NCBI Taxonomy" id="944289"/>
    <lineage>
        <taxon>Eukaryota</taxon>
        <taxon>Fungi</taxon>
        <taxon>Dikarya</taxon>
        <taxon>Basidiomycota</taxon>
        <taxon>Agaricomycotina</taxon>
        <taxon>Agaricomycetes</taxon>
        <taxon>Agaricomycetidae</taxon>
        <taxon>Agaricales</taxon>
        <taxon>Marasmiineae</taxon>
        <taxon>Omphalotaceae</taxon>
        <taxon>Collybiopsis</taxon>
        <taxon>Collybiopsis luxurians</taxon>
    </lineage>
</organism>
<dbReference type="Proteomes" id="UP000053593">
    <property type="component" value="Unassembled WGS sequence"/>
</dbReference>
<sequence>MSENAPPVAEPVLQMFYLQYFARYPAPLISNDMILGNFWRLFNPVPQYRGPLFPNSENCELFDPESIAELRCLKEKLVVAKIKEVRKHSDLAVDLIAKCTQKLEEWACSRYSDGFDLQRALDEVPRFDVLPALDEYTSFFLGQLKMYQMGSLPCNSLVYKPLKSEAFAFEWSFPSPTDCGEVVEGVLDDRERVQGVEGAMGALIDGAFDDGGRVKGGEAAVGALDDGHLKERKERSGKGSGLRIILSARKVLGVAAQTTSVLGSPPTSLSAEPSVGQRRTSRLHFSAHCGEVECLAEVEARRRADVIMQLTRC</sequence>
<gene>
    <name evidence="1" type="ORF">GYMLUDRAFT_62988</name>
</gene>
<accession>A0A0D0BY69</accession>
<dbReference type="HOGENOM" id="CLU_888666_0_0_1"/>
<evidence type="ECO:0000313" key="2">
    <source>
        <dbReference type="Proteomes" id="UP000053593"/>
    </source>
</evidence>
<proteinExistence type="predicted"/>
<keyword evidence="2" id="KW-1185">Reference proteome</keyword>
<reference evidence="1 2" key="1">
    <citation type="submission" date="2014-04" db="EMBL/GenBank/DDBJ databases">
        <title>Evolutionary Origins and Diversification of the Mycorrhizal Mutualists.</title>
        <authorList>
            <consortium name="DOE Joint Genome Institute"/>
            <consortium name="Mycorrhizal Genomics Consortium"/>
            <person name="Kohler A."/>
            <person name="Kuo A."/>
            <person name="Nagy L.G."/>
            <person name="Floudas D."/>
            <person name="Copeland A."/>
            <person name="Barry K.W."/>
            <person name="Cichocki N."/>
            <person name="Veneault-Fourrey C."/>
            <person name="LaButti K."/>
            <person name="Lindquist E.A."/>
            <person name="Lipzen A."/>
            <person name="Lundell T."/>
            <person name="Morin E."/>
            <person name="Murat C."/>
            <person name="Riley R."/>
            <person name="Ohm R."/>
            <person name="Sun H."/>
            <person name="Tunlid A."/>
            <person name="Henrissat B."/>
            <person name="Grigoriev I.V."/>
            <person name="Hibbett D.S."/>
            <person name="Martin F."/>
        </authorList>
    </citation>
    <scope>NUCLEOTIDE SEQUENCE [LARGE SCALE GENOMIC DNA]</scope>
    <source>
        <strain evidence="1 2">FD-317 M1</strain>
    </source>
</reference>
<dbReference type="AlphaFoldDB" id="A0A0D0BY69"/>
<name>A0A0D0BY69_9AGAR</name>
<dbReference type="EMBL" id="KN834813">
    <property type="protein sequence ID" value="KIK54789.1"/>
    <property type="molecule type" value="Genomic_DNA"/>
</dbReference>
<protein>
    <submittedName>
        <fullName evidence="1">Uncharacterized protein</fullName>
    </submittedName>
</protein>
<evidence type="ECO:0000313" key="1">
    <source>
        <dbReference type="EMBL" id="KIK54789.1"/>
    </source>
</evidence>